<dbReference type="InterPro" id="IPR004593">
    <property type="entry name" value="SbcD"/>
</dbReference>
<dbReference type="NCBIfam" id="TIGR00619">
    <property type="entry name" value="sbcd"/>
    <property type="match status" value="1"/>
</dbReference>
<dbReference type="InterPro" id="IPR004843">
    <property type="entry name" value="Calcineurin-like_PHP"/>
</dbReference>
<feature type="domain" description="Calcineurin-like phosphoesterase" evidence="6">
    <location>
        <begin position="1"/>
        <end position="233"/>
    </location>
</feature>
<comment type="function">
    <text evidence="4">SbcCD cleaves DNA hairpin structures. These structures can inhibit DNA replication and are intermediates in certain DNA recombination reactions. The complex acts as a 3'-&gt;5' double strand exonuclease that can open hairpins. It also has a 5' single-strand endonuclease activity.</text>
</comment>
<feature type="region of interest" description="Disordered" evidence="5">
    <location>
        <begin position="422"/>
        <end position="462"/>
    </location>
</feature>
<keyword evidence="3 4" id="KW-0269">Exonuclease</keyword>
<accession>A0A9D2AH45</accession>
<keyword evidence="1 4" id="KW-0540">Nuclease</keyword>
<dbReference type="InterPro" id="IPR041796">
    <property type="entry name" value="Mre11_N"/>
</dbReference>
<evidence type="ECO:0000256" key="5">
    <source>
        <dbReference type="SAM" id="MobiDB-lite"/>
    </source>
</evidence>
<dbReference type="EMBL" id="DXFQ01000101">
    <property type="protein sequence ID" value="HIX20089.1"/>
    <property type="molecule type" value="Genomic_DNA"/>
</dbReference>
<dbReference type="GO" id="GO:0008408">
    <property type="term" value="F:3'-5' exonuclease activity"/>
    <property type="evidence" value="ECO:0007669"/>
    <property type="project" value="InterPro"/>
</dbReference>
<organism evidence="7 8">
    <name type="scientific">Candidatus Akkermansia intestinigallinarum</name>
    <dbReference type="NCBI Taxonomy" id="2838431"/>
    <lineage>
        <taxon>Bacteria</taxon>
        <taxon>Pseudomonadati</taxon>
        <taxon>Verrucomicrobiota</taxon>
        <taxon>Verrucomicrobiia</taxon>
        <taxon>Verrucomicrobiales</taxon>
        <taxon>Akkermansiaceae</taxon>
        <taxon>Akkermansia</taxon>
    </lineage>
</organism>
<reference evidence="7" key="1">
    <citation type="journal article" date="2021" name="PeerJ">
        <title>Extensive microbial diversity within the chicken gut microbiome revealed by metagenomics and culture.</title>
        <authorList>
            <person name="Gilroy R."/>
            <person name="Ravi A."/>
            <person name="Getino M."/>
            <person name="Pursley I."/>
            <person name="Horton D.L."/>
            <person name="Alikhan N.F."/>
            <person name="Baker D."/>
            <person name="Gharbi K."/>
            <person name="Hall N."/>
            <person name="Watson M."/>
            <person name="Adriaenssens E.M."/>
            <person name="Foster-Nyarko E."/>
            <person name="Jarju S."/>
            <person name="Secka A."/>
            <person name="Antonio M."/>
            <person name="Oren A."/>
            <person name="Chaudhuri R.R."/>
            <person name="La Ragione R."/>
            <person name="Hildebrand F."/>
            <person name="Pallen M.J."/>
        </authorList>
    </citation>
    <scope>NUCLEOTIDE SEQUENCE</scope>
    <source>
        <strain evidence="7">14975</strain>
    </source>
</reference>
<keyword evidence="4" id="KW-0235">DNA replication</keyword>
<evidence type="ECO:0000256" key="2">
    <source>
        <dbReference type="ARBA" id="ARBA00022801"/>
    </source>
</evidence>
<dbReference type="CDD" id="cd00840">
    <property type="entry name" value="MPP_Mre11_N"/>
    <property type="match status" value="1"/>
</dbReference>
<feature type="compositionally biased region" description="Basic and acidic residues" evidence="5">
    <location>
        <begin position="422"/>
        <end position="431"/>
    </location>
</feature>
<dbReference type="GO" id="GO:0006310">
    <property type="term" value="P:DNA recombination"/>
    <property type="evidence" value="ECO:0007669"/>
    <property type="project" value="UniProtKB-KW"/>
</dbReference>
<dbReference type="InterPro" id="IPR050535">
    <property type="entry name" value="DNA_Repair-Maintenance_Comp"/>
</dbReference>
<proteinExistence type="inferred from homology"/>
<evidence type="ECO:0000256" key="4">
    <source>
        <dbReference type="RuleBase" id="RU363069"/>
    </source>
</evidence>
<evidence type="ECO:0000256" key="1">
    <source>
        <dbReference type="ARBA" id="ARBA00022722"/>
    </source>
</evidence>
<comment type="similarity">
    <text evidence="4">Belongs to the SbcD family.</text>
</comment>
<dbReference type="AlphaFoldDB" id="A0A9D2AH45"/>
<dbReference type="PANTHER" id="PTHR30337:SF0">
    <property type="entry name" value="NUCLEASE SBCCD SUBUNIT D"/>
    <property type="match status" value="1"/>
</dbReference>
<dbReference type="GO" id="GO:0006260">
    <property type="term" value="P:DNA replication"/>
    <property type="evidence" value="ECO:0007669"/>
    <property type="project" value="UniProtKB-KW"/>
</dbReference>
<evidence type="ECO:0000313" key="7">
    <source>
        <dbReference type="EMBL" id="HIX20089.1"/>
    </source>
</evidence>
<dbReference type="GO" id="GO:0004519">
    <property type="term" value="F:endonuclease activity"/>
    <property type="evidence" value="ECO:0007669"/>
    <property type="project" value="UniProtKB-KW"/>
</dbReference>
<dbReference type="Pfam" id="PF00149">
    <property type="entry name" value="Metallophos"/>
    <property type="match status" value="1"/>
</dbReference>
<name>A0A9D2AH45_9BACT</name>
<feature type="compositionally biased region" description="Low complexity" evidence="5">
    <location>
        <begin position="434"/>
        <end position="445"/>
    </location>
</feature>
<keyword evidence="4" id="KW-0255">Endonuclease</keyword>
<gene>
    <name evidence="4 7" type="primary">sbcD</name>
    <name evidence="7" type="ORF">H9862_05735</name>
</gene>
<dbReference type="Proteomes" id="UP000823964">
    <property type="component" value="Unassembled WGS sequence"/>
</dbReference>
<evidence type="ECO:0000256" key="3">
    <source>
        <dbReference type="ARBA" id="ARBA00022839"/>
    </source>
</evidence>
<dbReference type="InterPro" id="IPR029052">
    <property type="entry name" value="Metallo-depent_PP-like"/>
</dbReference>
<dbReference type="Gene3D" id="3.60.21.10">
    <property type="match status" value="1"/>
</dbReference>
<evidence type="ECO:0000259" key="6">
    <source>
        <dbReference type="Pfam" id="PF00149"/>
    </source>
</evidence>
<evidence type="ECO:0000313" key="8">
    <source>
        <dbReference type="Proteomes" id="UP000823964"/>
    </source>
</evidence>
<comment type="caution">
    <text evidence="7">The sequence shown here is derived from an EMBL/GenBank/DDBJ whole genome shotgun (WGS) entry which is preliminary data.</text>
</comment>
<sequence>MLILHSSDWHLGNRLMDHNRLDEFRAFFDWLLELMSERRPDVLLISGDVFDSSTPGDRAQGLLYDFLSRADATGCRRIILTAGNHDSAAQLSKAAPLLPRYHATVVASLNRDDLLACRLPLCDEGGTRRATLYAVPFLRPADVALPVSPDDPRELRETAYTRGIAEVYAALARDAREQKKLYGGAAIAMGHLSVLGTEMTASTRCLIGTLESVGRDIFEPVFDYVALGHIHKPAAPEEGRIHYCGSPLAMGLDEASYRHRLLWITVDDDGGVEVEAEPVPVFTLAEQVELADRQGFEALAEQLRRRAREANADCRRGSDIVPSHRVLLRYSGGDLTQSELLERAEALREAAGLELVLARRCSAETAEADAEDELKLSLAELTPEEVLRRRMEETAGTAPPDPERQERLLELFRSCLHELEAQRSSRREAKQRPASAATAASAASADLPESPESPVSGLSSDT</sequence>
<dbReference type="SUPFAM" id="SSF56300">
    <property type="entry name" value="Metallo-dependent phosphatases"/>
    <property type="match status" value="1"/>
</dbReference>
<reference evidence="7" key="2">
    <citation type="submission" date="2021-04" db="EMBL/GenBank/DDBJ databases">
        <authorList>
            <person name="Gilroy R."/>
        </authorList>
    </citation>
    <scope>NUCLEOTIDE SEQUENCE</scope>
    <source>
        <strain evidence="7">14975</strain>
    </source>
</reference>
<keyword evidence="4" id="KW-0233">DNA recombination</keyword>
<protein>
    <recommendedName>
        <fullName evidence="4">Nuclease SbcCD subunit D</fullName>
    </recommendedName>
</protein>
<dbReference type="PANTHER" id="PTHR30337">
    <property type="entry name" value="COMPONENT OF ATP-DEPENDENT DSDNA EXONUCLEASE"/>
    <property type="match status" value="1"/>
</dbReference>
<keyword evidence="2 4" id="KW-0378">Hydrolase</keyword>
<comment type="subunit">
    <text evidence="4">Heterodimer of SbcC and SbcD.</text>
</comment>